<keyword evidence="3" id="KW-1185">Reference proteome</keyword>
<sequence length="210" mass="25327">MNRLLSDDQQKSENPNNKSFLSCSSDSNYRQLKNINQKQKPCIEEIQQQPLKDYQQIKNRYLIYNKGIQKNFQNNLRFNEKNFKNNSFSHSENTSNNNLNKKFTRIQLNQLDQAIDQNNKQQINQQDYNSINNFNFFQYYKQNYEVTNNQKQQREYFLINSQKSLRSLSHSQYSTNKQIQPQDHIDTKKSQQLYKKLKILFENTKNGKDK</sequence>
<feature type="compositionally biased region" description="Basic and acidic residues" evidence="1">
    <location>
        <begin position="1"/>
        <end position="11"/>
    </location>
</feature>
<proteinExistence type="predicted"/>
<feature type="compositionally biased region" description="Polar residues" evidence="1">
    <location>
        <begin position="12"/>
        <end position="25"/>
    </location>
</feature>
<accession>A0A0V0QJV2</accession>
<organism evidence="2 3">
    <name type="scientific">Pseudocohnilembus persalinus</name>
    <name type="common">Ciliate</name>
    <dbReference type="NCBI Taxonomy" id="266149"/>
    <lineage>
        <taxon>Eukaryota</taxon>
        <taxon>Sar</taxon>
        <taxon>Alveolata</taxon>
        <taxon>Ciliophora</taxon>
        <taxon>Intramacronucleata</taxon>
        <taxon>Oligohymenophorea</taxon>
        <taxon>Scuticociliatia</taxon>
        <taxon>Philasterida</taxon>
        <taxon>Pseudocohnilembidae</taxon>
        <taxon>Pseudocohnilembus</taxon>
    </lineage>
</organism>
<dbReference type="InParanoid" id="A0A0V0QJV2"/>
<feature type="compositionally biased region" description="Polar residues" evidence="1">
    <location>
        <begin position="169"/>
        <end position="181"/>
    </location>
</feature>
<evidence type="ECO:0000313" key="2">
    <source>
        <dbReference type="EMBL" id="KRX02362.1"/>
    </source>
</evidence>
<dbReference type="Proteomes" id="UP000054937">
    <property type="component" value="Unassembled WGS sequence"/>
</dbReference>
<dbReference type="EMBL" id="LDAU01000155">
    <property type="protein sequence ID" value="KRX02362.1"/>
    <property type="molecule type" value="Genomic_DNA"/>
</dbReference>
<comment type="caution">
    <text evidence="2">The sequence shown here is derived from an EMBL/GenBank/DDBJ whole genome shotgun (WGS) entry which is preliminary data.</text>
</comment>
<dbReference type="AlphaFoldDB" id="A0A0V0QJV2"/>
<gene>
    <name evidence="2" type="ORF">PPERSA_09979</name>
</gene>
<reference evidence="2 3" key="1">
    <citation type="journal article" date="2015" name="Sci. Rep.">
        <title>Genome of the facultative scuticociliatosis pathogen Pseudocohnilembus persalinus provides insight into its virulence through horizontal gene transfer.</title>
        <authorList>
            <person name="Xiong J."/>
            <person name="Wang G."/>
            <person name="Cheng J."/>
            <person name="Tian M."/>
            <person name="Pan X."/>
            <person name="Warren A."/>
            <person name="Jiang C."/>
            <person name="Yuan D."/>
            <person name="Miao W."/>
        </authorList>
    </citation>
    <scope>NUCLEOTIDE SEQUENCE [LARGE SCALE GENOMIC DNA]</scope>
    <source>
        <strain evidence="2">36N120E</strain>
    </source>
</reference>
<feature type="region of interest" description="Disordered" evidence="1">
    <location>
        <begin position="1"/>
        <end position="25"/>
    </location>
</feature>
<evidence type="ECO:0000313" key="3">
    <source>
        <dbReference type="Proteomes" id="UP000054937"/>
    </source>
</evidence>
<evidence type="ECO:0000256" key="1">
    <source>
        <dbReference type="SAM" id="MobiDB-lite"/>
    </source>
</evidence>
<feature type="region of interest" description="Disordered" evidence="1">
    <location>
        <begin position="169"/>
        <end position="188"/>
    </location>
</feature>
<name>A0A0V0QJV2_PSEPJ</name>
<protein>
    <submittedName>
        <fullName evidence="2">Uncharacterized protein</fullName>
    </submittedName>
</protein>